<accession>A0A5C6GFM7</accession>
<proteinExistence type="predicted"/>
<evidence type="ECO:0000256" key="1">
    <source>
        <dbReference type="SAM" id="MobiDB-lite"/>
    </source>
</evidence>
<evidence type="ECO:0000313" key="4">
    <source>
        <dbReference type="Proteomes" id="UP000317257"/>
    </source>
</evidence>
<feature type="signal peptide" evidence="2">
    <location>
        <begin position="1"/>
        <end position="20"/>
    </location>
</feature>
<feature type="chain" id="PRO_5023127032" description="CAS1 appressorium specific protein" evidence="2">
    <location>
        <begin position="21"/>
        <end position="385"/>
    </location>
</feature>
<comment type="caution">
    <text evidence="3">The sequence shown here is derived from an EMBL/GenBank/DDBJ whole genome shotgun (WGS) entry which is preliminary data.</text>
</comment>
<dbReference type="PANTHER" id="PTHR34618:SF4">
    <property type="entry name" value="CAS1"/>
    <property type="match status" value="1"/>
</dbReference>
<dbReference type="AlphaFoldDB" id="A0A5C6GFM7"/>
<evidence type="ECO:0000256" key="2">
    <source>
        <dbReference type="SAM" id="SignalP"/>
    </source>
</evidence>
<organism evidence="3 4">
    <name type="scientific">Metarhizium rileyi (strain RCEF 4871)</name>
    <name type="common">Nomuraea rileyi</name>
    <dbReference type="NCBI Taxonomy" id="1649241"/>
    <lineage>
        <taxon>Eukaryota</taxon>
        <taxon>Fungi</taxon>
        <taxon>Dikarya</taxon>
        <taxon>Ascomycota</taxon>
        <taxon>Pezizomycotina</taxon>
        <taxon>Sordariomycetes</taxon>
        <taxon>Hypocreomycetidae</taxon>
        <taxon>Hypocreales</taxon>
        <taxon>Clavicipitaceae</taxon>
        <taxon>Metarhizium</taxon>
    </lineage>
</organism>
<name>A0A5C6GFM7_METRR</name>
<dbReference type="PANTHER" id="PTHR34618">
    <property type="entry name" value="SURFACE PROTEIN MAS1, PUTATIVE-RELATED"/>
    <property type="match status" value="1"/>
</dbReference>
<keyword evidence="2" id="KW-0732">Signal</keyword>
<sequence length="385" mass="38221">MSFKAVLATSALLASQLVSGHSVIVKAVGNAGGQGMALGVNPATPRDGTRRNPFQQDATRFRGANAQSVGETVGAGGNSVESGTSAIMSEMGGQLPQVTPGGSLQMTLHQVNGDGAGPYTCMINSDGTAQNWQNIQVTQNVEGNQRGRNNAGSESDHPLTVAIPANQQCTGQVAGQSNICMVRCQNPARAGPFGGVVPVQMAQAANNGAGAKSGINNGADGANGVDNGVNNGANGATGVNNGANGVNNGANGVNNGANGVNNGANGVNGVNNGVNNGANGVNNGANGATGVNNGVNNGSPISATNPADNINDAGNAGARAGTRAANRAANRAGNRAGNGATRGNRGNNNNNNNDDDDNENAKRSMDVGAFVKRIDSRTRAVEFTV</sequence>
<dbReference type="EMBL" id="SBHS01000005">
    <property type="protein sequence ID" value="TWU76300.1"/>
    <property type="molecule type" value="Genomic_DNA"/>
</dbReference>
<dbReference type="Pfam" id="PF11327">
    <property type="entry name" value="Egh16-like"/>
    <property type="match status" value="1"/>
</dbReference>
<feature type="compositionally biased region" description="Low complexity" evidence="1">
    <location>
        <begin position="307"/>
        <end position="352"/>
    </location>
</feature>
<dbReference type="Proteomes" id="UP000317257">
    <property type="component" value="Unassembled WGS sequence"/>
</dbReference>
<evidence type="ECO:0000313" key="3">
    <source>
        <dbReference type="EMBL" id="TWU76300.1"/>
    </source>
</evidence>
<protein>
    <recommendedName>
        <fullName evidence="5">CAS1 appressorium specific protein</fullName>
    </recommendedName>
</protein>
<evidence type="ECO:0008006" key="5">
    <source>
        <dbReference type="Google" id="ProtNLM"/>
    </source>
</evidence>
<dbReference type="InterPro" id="IPR021476">
    <property type="entry name" value="Egh16-like"/>
</dbReference>
<reference evidence="4" key="1">
    <citation type="submission" date="2018-12" db="EMBL/GenBank/DDBJ databases">
        <title>The complete genome of Metarhizium rileyi, a key fungal pathogen of Lepidoptera.</title>
        <authorList>
            <person name="Binneck E."/>
            <person name="Lastra C.C.L."/>
            <person name="Sosa-Gomez D.R."/>
        </authorList>
    </citation>
    <scope>NUCLEOTIDE SEQUENCE [LARGE SCALE GENOMIC DNA]</scope>
    <source>
        <strain evidence="4">Cep018-CH2</strain>
    </source>
</reference>
<gene>
    <name evidence="3" type="ORF">ED733_005604</name>
</gene>
<feature type="region of interest" description="Disordered" evidence="1">
    <location>
        <begin position="291"/>
        <end position="364"/>
    </location>
</feature>